<organism evidence="1 2">
    <name type="scientific">Fervidobacterium gondwanense DSM 13020</name>
    <dbReference type="NCBI Taxonomy" id="1121883"/>
    <lineage>
        <taxon>Bacteria</taxon>
        <taxon>Thermotogati</taxon>
        <taxon>Thermotogota</taxon>
        <taxon>Thermotogae</taxon>
        <taxon>Thermotogales</taxon>
        <taxon>Fervidobacteriaceae</taxon>
        <taxon>Fervidobacterium</taxon>
    </lineage>
</organism>
<gene>
    <name evidence="1" type="ORF">SAMN02745226_00484</name>
</gene>
<reference evidence="2" key="1">
    <citation type="submission" date="2016-12" db="EMBL/GenBank/DDBJ databases">
        <authorList>
            <person name="Varghese N."/>
            <person name="Submissions S."/>
        </authorList>
    </citation>
    <scope>NUCLEOTIDE SEQUENCE [LARGE SCALE GENOMIC DNA]</scope>
    <source>
        <strain evidence="2">DSM 13020</strain>
    </source>
</reference>
<dbReference type="AlphaFoldDB" id="A0A1M7S557"/>
<sequence length="46" mass="5534">MFLRLFLTHHVFKYFVTQLFGVIIIKSTDNLTQKMVYSLQRTPYPP</sequence>
<keyword evidence="2" id="KW-1185">Reference proteome</keyword>
<proteinExistence type="predicted"/>
<dbReference type="Proteomes" id="UP000184207">
    <property type="component" value="Unassembled WGS sequence"/>
</dbReference>
<evidence type="ECO:0000313" key="2">
    <source>
        <dbReference type="Proteomes" id="UP000184207"/>
    </source>
</evidence>
<evidence type="ECO:0000313" key="1">
    <source>
        <dbReference type="EMBL" id="SHN53452.1"/>
    </source>
</evidence>
<name>A0A1M7S557_FERGO</name>
<dbReference type="STRING" id="1121883.SAMN02745226_00484"/>
<protein>
    <submittedName>
        <fullName evidence="1">Uncharacterized protein</fullName>
    </submittedName>
</protein>
<dbReference type="EMBL" id="FRDJ01000002">
    <property type="protein sequence ID" value="SHN53452.1"/>
    <property type="molecule type" value="Genomic_DNA"/>
</dbReference>
<accession>A0A1M7S557</accession>